<reference evidence="2" key="2">
    <citation type="journal article" date="2021" name="Microbiome">
        <title>Successional dynamics and alternative stable states in a saline activated sludge microbial community over 9 years.</title>
        <authorList>
            <person name="Wang Y."/>
            <person name="Ye J."/>
            <person name="Ju F."/>
            <person name="Liu L."/>
            <person name="Boyd J.A."/>
            <person name="Deng Y."/>
            <person name="Parks D.H."/>
            <person name="Jiang X."/>
            <person name="Yin X."/>
            <person name="Woodcroft B.J."/>
            <person name="Tyson G.W."/>
            <person name="Hugenholtz P."/>
            <person name="Polz M.F."/>
            <person name="Zhang T."/>
        </authorList>
    </citation>
    <scope>NUCLEOTIDE SEQUENCE</scope>
    <source>
        <strain evidence="2">HKST-UBA13</strain>
    </source>
</reference>
<organism evidence="2 3">
    <name type="scientific">Candidatus Dojkabacteria bacterium</name>
    <dbReference type="NCBI Taxonomy" id="2099670"/>
    <lineage>
        <taxon>Bacteria</taxon>
        <taxon>Candidatus Dojkabacteria</taxon>
    </lineage>
</organism>
<dbReference type="GO" id="GO:0004386">
    <property type="term" value="F:helicase activity"/>
    <property type="evidence" value="ECO:0007669"/>
    <property type="project" value="UniProtKB-KW"/>
</dbReference>
<dbReference type="CDD" id="cd17926">
    <property type="entry name" value="DEXHc_RE"/>
    <property type="match status" value="1"/>
</dbReference>
<keyword evidence="2" id="KW-0547">Nucleotide-binding</keyword>
<evidence type="ECO:0000259" key="1">
    <source>
        <dbReference type="PROSITE" id="PS51192"/>
    </source>
</evidence>
<dbReference type="CDD" id="cd18785">
    <property type="entry name" value="SF2_C"/>
    <property type="match status" value="1"/>
</dbReference>
<dbReference type="PROSITE" id="PS51192">
    <property type="entry name" value="HELICASE_ATP_BIND_1"/>
    <property type="match status" value="1"/>
</dbReference>
<dbReference type="Pfam" id="PF04851">
    <property type="entry name" value="ResIII"/>
    <property type="match status" value="1"/>
</dbReference>
<dbReference type="PANTHER" id="PTHR47396:SF1">
    <property type="entry name" value="ATP-DEPENDENT HELICASE IRC3-RELATED"/>
    <property type="match status" value="1"/>
</dbReference>
<dbReference type="GO" id="GO:0005524">
    <property type="term" value="F:ATP binding"/>
    <property type="evidence" value="ECO:0007669"/>
    <property type="project" value="InterPro"/>
</dbReference>
<dbReference type="EMBL" id="JAGQLJ010000028">
    <property type="protein sequence ID" value="MCA9380914.1"/>
    <property type="molecule type" value="Genomic_DNA"/>
</dbReference>
<evidence type="ECO:0000313" key="3">
    <source>
        <dbReference type="Proteomes" id="UP000775877"/>
    </source>
</evidence>
<reference evidence="2" key="1">
    <citation type="submission" date="2020-04" db="EMBL/GenBank/DDBJ databases">
        <authorList>
            <person name="Zhang T."/>
        </authorList>
    </citation>
    <scope>NUCLEOTIDE SEQUENCE</scope>
    <source>
        <strain evidence="2">HKST-UBA13</strain>
    </source>
</reference>
<feature type="domain" description="Helicase ATP-binding" evidence="1">
    <location>
        <begin position="54"/>
        <end position="249"/>
    </location>
</feature>
<keyword evidence="2" id="KW-0067">ATP-binding</keyword>
<protein>
    <submittedName>
        <fullName evidence="2">DEAD/DEAH box helicase family protein</fullName>
    </submittedName>
</protein>
<name>A0A955L143_9BACT</name>
<dbReference type="GO" id="GO:0003677">
    <property type="term" value="F:DNA binding"/>
    <property type="evidence" value="ECO:0007669"/>
    <property type="project" value="InterPro"/>
</dbReference>
<dbReference type="SMART" id="SM00487">
    <property type="entry name" value="DEXDc"/>
    <property type="match status" value="1"/>
</dbReference>
<dbReference type="SUPFAM" id="SSF52540">
    <property type="entry name" value="P-loop containing nucleoside triphosphate hydrolases"/>
    <property type="match status" value="2"/>
</dbReference>
<evidence type="ECO:0000313" key="2">
    <source>
        <dbReference type="EMBL" id="MCA9380914.1"/>
    </source>
</evidence>
<dbReference type="InterPro" id="IPR027417">
    <property type="entry name" value="P-loop_NTPase"/>
</dbReference>
<dbReference type="Proteomes" id="UP000775877">
    <property type="component" value="Unassembled WGS sequence"/>
</dbReference>
<keyword evidence="2" id="KW-0378">Hydrolase</keyword>
<dbReference type="GO" id="GO:0005829">
    <property type="term" value="C:cytosol"/>
    <property type="evidence" value="ECO:0007669"/>
    <property type="project" value="TreeGrafter"/>
</dbReference>
<dbReference type="AlphaFoldDB" id="A0A955L143"/>
<dbReference type="Gene3D" id="3.40.50.300">
    <property type="entry name" value="P-loop containing nucleotide triphosphate hydrolases"/>
    <property type="match status" value="2"/>
</dbReference>
<proteinExistence type="predicted"/>
<dbReference type="PANTHER" id="PTHR47396">
    <property type="entry name" value="TYPE I RESTRICTION ENZYME ECOKI R PROTEIN"/>
    <property type="match status" value="1"/>
</dbReference>
<sequence>MQQSLEQIITTAYSLGVIPKGVEPHIKNNLNAKFELRPYQIEAFERFNYYSTQYPNKKKPSQLLFHMATGSGKTLVMAGLILDLYEKGYRNFIFFVHSKSIIEKTRDNFLNSLSSKYLFNDTISFSDRKVNIKEVENFEVVNDEDINIVFTTIQGLHSQLNTPRENSLTYEDFEDKKIVLLSDEAHHINAETKKGKHTKDEVEAIVSWEGTVNRIFNANPDNYLLEFTATADLNHPDISAKYQDKLLFDYPLKQFRIDKYSKEVQVLQADLQPFERALQSVLLSQYRQKVFENNQLHIKPVIMLKSKTINESQEFYNEFVSGINSLTAKQLEKIKADTSNAIMSKVFNYLDKNNITLENLVLELKNDFSEDKCIAVDSKNDSEEKQLVINSLEDENNEYRAVFAVDKLNEGWDVLNLFDIVRLYDTQSTGGTNKGKVGKTTMSEAQLIGRGARYCPFKISDDQPLYKRKYDDDIENDLRICEELYYHSAHNPRYISELNKALQQIGIKAPKTVQKRLVLKDSFKDTDFYKSGVVYVNKRIVNDRKDIHELDQSIREKIYKKKFVTGKASVGILIDGEEAKQLSNDTKIHDLNSFSKPIIRKALNKLPFYRFSNLQRYFPHLNSMSEFINDDKFLNTVKIEFTGNTEQVQNPTNEMKLEATVTALDEISKLIPQGFTEYQGTKLFEKPISIAERFGAENGVKVLNFSIDEDNDNGGIGIGQSETVNQDLYIDLSKEDWYVFNDNYGTSEEKYLVKYVKGAYQSLKEKYEVYLLRNEKHITIYTFDEGLAFQPDFILFLVEKKTTKTLIYQVFIEPKGDDRLSNEDSQTKEKFLLQIANEYKLDVLFKNKEYKLVGMPLYNETNTKTQFNKAFNDIGN</sequence>
<keyword evidence="2" id="KW-0347">Helicase</keyword>
<comment type="caution">
    <text evidence="2">The sequence shown here is derived from an EMBL/GenBank/DDBJ whole genome shotgun (WGS) entry which is preliminary data.</text>
</comment>
<dbReference type="InterPro" id="IPR006935">
    <property type="entry name" value="Helicase/UvrB_N"/>
</dbReference>
<dbReference type="InterPro" id="IPR014001">
    <property type="entry name" value="Helicase_ATP-bd"/>
</dbReference>
<dbReference type="GO" id="GO:0016787">
    <property type="term" value="F:hydrolase activity"/>
    <property type="evidence" value="ECO:0007669"/>
    <property type="project" value="InterPro"/>
</dbReference>
<dbReference type="InterPro" id="IPR050742">
    <property type="entry name" value="Helicase_Restrict-Modif_Enz"/>
</dbReference>
<gene>
    <name evidence="2" type="ORF">KC678_01480</name>
</gene>
<accession>A0A955L143</accession>